<dbReference type="NCBIfam" id="TIGR02258">
    <property type="entry name" value="2_5_ligase"/>
    <property type="match status" value="1"/>
</dbReference>
<keyword evidence="1 3" id="KW-0378">Hydrolase</keyword>
<dbReference type="HAMAP" id="MF_01940">
    <property type="entry name" value="RNA_CPDase"/>
    <property type="match status" value="1"/>
</dbReference>
<dbReference type="InterPro" id="IPR004175">
    <property type="entry name" value="RNA_CPDase"/>
</dbReference>
<dbReference type="InterPro" id="IPR009097">
    <property type="entry name" value="Cyclic_Pdiesterase"/>
</dbReference>
<evidence type="ECO:0000313" key="2">
    <source>
        <dbReference type="EMBL" id="SUS06186.1"/>
    </source>
</evidence>
<proteinExistence type="inferred from homology"/>
<dbReference type="GO" id="GO:0008664">
    <property type="term" value="F:RNA 2',3'-cyclic 3'-phosphodiesterase activity"/>
    <property type="evidence" value="ECO:0007669"/>
    <property type="project" value="InterPro"/>
</dbReference>
<dbReference type="PANTHER" id="PTHR35561">
    <property type="entry name" value="RNA 2',3'-CYCLIC PHOSPHODIESTERASE"/>
    <property type="match status" value="1"/>
</dbReference>
<dbReference type="GO" id="GO:0004113">
    <property type="term" value="F:2',3'-cyclic-nucleotide 3'-phosphodiesterase activity"/>
    <property type="evidence" value="ECO:0007669"/>
    <property type="project" value="InterPro"/>
</dbReference>
<dbReference type="Gene3D" id="3.90.1140.10">
    <property type="entry name" value="Cyclic phosphodiesterase"/>
    <property type="match status" value="1"/>
</dbReference>
<dbReference type="EMBL" id="UIDG01000168">
    <property type="protein sequence ID" value="SUS06186.1"/>
    <property type="molecule type" value="Genomic_DNA"/>
</dbReference>
<dbReference type="AlphaFoldDB" id="A0A380TJG1"/>
<name>A0A380TJG1_9ZZZZ</name>
<evidence type="ECO:0000256" key="1">
    <source>
        <dbReference type="ARBA" id="ARBA00022801"/>
    </source>
</evidence>
<gene>
    <name evidence="3" type="primary">ligT</name>
    <name evidence="2" type="ORF">DF3PB_250016</name>
    <name evidence="3" type="ORF">DF3PB_690007</name>
</gene>
<reference evidence="3" key="1">
    <citation type="submission" date="2018-07" db="EMBL/GenBank/DDBJ databases">
        <authorList>
            <person name="Quirk P.G."/>
            <person name="Krulwich T.A."/>
        </authorList>
    </citation>
    <scope>NUCLEOTIDE SEQUENCE</scope>
</reference>
<protein>
    <submittedName>
        <fullName evidence="3">RNA 2',3'-cyclic phosphodiesterase</fullName>
        <ecNumber evidence="3">3.1.4.-</ecNumber>
    </submittedName>
</protein>
<accession>A0A380TJG1</accession>
<dbReference type="PANTHER" id="PTHR35561:SF1">
    <property type="entry name" value="RNA 2',3'-CYCLIC PHOSPHODIESTERASE"/>
    <property type="match status" value="1"/>
</dbReference>
<organism evidence="3">
    <name type="scientific">metagenome</name>
    <dbReference type="NCBI Taxonomy" id="256318"/>
    <lineage>
        <taxon>unclassified sequences</taxon>
        <taxon>metagenomes</taxon>
    </lineage>
</organism>
<dbReference type="EC" id="3.1.4.-" evidence="3"/>
<evidence type="ECO:0000313" key="3">
    <source>
        <dbReference type="EMBL" id="SUS08446.1"/>
    </source>
</evidence>
<dbReference type="EMBL" id="UIDG01000622">
    <property type="protein sequence ID" value="SUS08446.1"/>
    <property type="molecule type" value="Genomic_DNA"/>
</dbReference>
<sequence length="199" mass="21686">MYRLFVAVALPETVLAELKPLCGGLTGAKWADSEVMHITLRFIGEVDGGVAEDIHLALSRINAPAFELTLAGIDCFAQAGKVHTLWVGVEKAPLLIHLREKVQSALLRSDVKPEPRRFRPHVTLARFRNGANDGRFGAYLQHNSQFRSSPFPVSSFTLFRSHLGAGGAYHERLAEYALQTGRRSPHLFSGGAPASAQGS</sequence>
<dbReference type="Pfam" id="PF13563">
    <property type="entry name" value="2_5_RNA_ligase2"/>
    <property type="match status" value="1"/>
</dbReference>
<dbReference type="SUPFAM" id="SSF55144">
    <property type="entry name" value="LigT-like"/>
    <property type="match status" value="1"/>
</dbReference>